<evidence type="ECO:0000313" key="1">
    <source>
        <dbReference type="EMBL" id="ACV62737.1"/>
    </source>
</evidence>
<organism evidence="1 2">
    <name type="scientific">Desulfofarcimen acetoxidans (strain ATCC 49208 / DSM 771 / KCTC 5769 / VKM B-1644 / 5575)</name>
    <name type="common">Desulfotomaculum acetoxidans</name>
    <dbReference type="NCBI Taxonomy" id="485916"/>
    <lineage>
        <taxon>Bacteria</taxon>
        <taxon>Bacillati</taxon>
        <taxon>Bacillota</taxon>
        <taxon>Clostridia</taxon>
        <taxon>Eubacteriales</taxon>
        <taxon>Peptococcaceae</taxon>
        <taxon>Desulfofarcimen</taxon>
    </lineage>
</organism>
<keyword evidence="2" id="KW-1185">Reference proteome</keyword>
<gene>
    <name evidence="1" type="ordered locus">Dtox_1893</name>
</gene>
<dbReference type="STRING" id="485916.Dtox_1893"/>
<dbReference type="HOGENOM" id="CLU_1977910_0_0_9"/>
<protein>
    <submittedName>
        <fullName evidence="1">Uncharacterized protein</fullName>
    </submittedName>
</protein>
<name>C8VXT1_DESAS</name>
<accession>C8VXT1</accession>
<dbReference type="EMBL" id="CP001720">
    <property type="protein sequence ID" value="ACV62737.1"/>
    <property type="molecule type" value="Genomic_DNA"/>
</dbReference>
<dbReference type="KEGG" id="dae:Dtox_1893"/>
<dbReference type="Proteomes" id="UP000002217">
    <property type="component" value="Chromosome"/>
</dbReference>
<dbReference type="AlphaFoldDB" id="C8VXT1"/>
<sequence length="126" mass="14893">MKLWSSIFYSEVYTKPECALDYDHNYVHVVYGKVFYTLGLLDGVLKNQYRYQYPLSKILYDRSIGQIFILAETDVICFDYQGKVIWCFSYKDLLKDILIKGAILELHEWDGKKHRLSIATGKLYMI</sequence>
<evidence type="ECO:0000313" key="2">
    <source>
        <dbReference type="Proteomes" id="UP000002217"/>
    </source>
</evidence>
<reference evidence="1 2" key="1">
    <citation type="journal article" date="2009" name="Stand. Genomic Sci.">
        <title>Complete genome sequence of Desulfotomaculum acetoxidans type strain (5575).</title>
        <authorList>
            <person name="Spring S."/>
            <person name="Lapidus A."/>
            <person name="Schroder M."/>
            <person name="Gleim D."/>
            <person name="Sims D."/>
            <person name="Meincke L."/>
            <person name="Glavina Del Rio T."/>
            <person name="Tice H."/>
            <person name="Copeland A."/>
            <person name="Cheng J.F."/>
            <person name="Lucas S."/>
            <person name="Chen F."/>
            <person name="Nolan M."/>
            <person name="Bruce D."/>
            <person name="Goodwin L."/>
            <person name="Pitluck S."/>
            <person name="Ivanova N."/>
            <person name="Mavromatis K."/>
            <person name="Mikhailova N."/>
            <person name="Pati A."/>
            <person name="Chen A."/>
            <person name="Palaniappan K."/>
            <person name="Land M."/>
            <person name="Hauser L."/>
            <person name="Chang Y.J."/>
            <person name="Jeffries C.D."/>
            <person name="Chain P."/>
            <person name="Saunders E."/>
            <person name="Brettin T."/>
            <person name="Detter J.C."/>
            <person name="Goker M."/>
            <person name="Bristow J."/>
            <person name="Eisen J.A."/>
            <person name="Markowitz V."/>
            <person name="Hugenholtz P."/>
            <person name="Kyrpides N.C."/>
            <person name="Klenk H.P."/>
            <person name="Han C."/>
        </authorList>
    </citation>
    <scope>NUCLEOTIDE SEQUENCE [LARGE SCALE GENOMIC DNA]</scope>
    <source>
        <strain evidence="2">ATCC 49208 / DSM 771 / VKM B-1644</strain>
    </source>
</reference>
<proteinExistence type="predicted"/>